<dbReference type="InterPro" id="IPR050194">
    <property type="entry name" value="Glycosyltransferase_grp1"/>
</dbReference>
<keyword evidence="1" id="KW-0328">Glycosyltransferase</keyword>
<evidence type="ECO:0000313" key="4">
    <source>
        <dbReference type="Proteomes" id="UP000677054"/>
    </source>
</evidence>
<evidence type="ECO:0000259" key="2">
    <source>
        <dbReference type="Pfam" id="PF00534"/>
    </source>
</evidence>
<dbReference type="Pfam" id="PF00534">
    <property type="entry name" value="Glycos_transf_1"/>
    <property type="match status" value="1"/>
</dbReference>
<dbReference type="CDD" id="cd03801">
    <property type="entry name" value="GT4_PimA-like"/>
    <property type="match status" value="1"/>
</dbReference>
<dbReference type="Gene3D" id="3.40.50.2000">
    <property type="entry name" value="Glycogen Phosphorylase B"/>
    <property type="match status" value="2"/>
</dbReference>
<dbReference type="PANTHER" id="PTHR45947:SF3">
    <property type="entry name" value="SULFOQUINOVOSYL TRANSFERASE SQD2"/>
    <property type="match status" value="1"/>
</dbReference>
<keyword evidence="4" id="KW-1185">Reference proteome</keyword>
<accession>A0A7R9AC45</accession>
<dbReference type="InterPro" id="IPR001296">
    <property type="entry name" value="Glyco_trans_1"/>
</dbReference>
<feature type="domain" description="Glycosyl transferase family 1" evidence="2">
    <location>
        <begin position="453"/>
        <end position="606"/>
    </location>
</feature>
<dbReference type="PANTHER" id="PTHR45947">
    <property type="entry name" value="SULFOQUINOVOSYL TRANSFERASE SQD2"/>
    <property type="match status" value="1"/>
</dbReference>
<dbReference type="OrthoDB" id="8299684at2759"/>
<dbReference type="GO" id="GO:0016757">
    <property type="term" value="F:glycosyltransferase activity"/>
    <property type="evidence" value="ECO:0007669"/>
    <property type="project" value="UniProtKB-KW"/>
</dbReference>
<dbReference type="Proteomes" id="UP000677054">
    <property type="component" value="Unassembled WGS sequence"/>
</dbReference>
<evidence type="ECO:0000313" key="3">
    <source>
        <dbReference type="EMBL" id="CAD7251463.1"/>
    </source>
</evidence>
<keyword evidence="1" id="KW-0808">Transferase</keyword>
<protein>
    <recommendedName>
        <fullName evidence="2">Glycosyl transferase family 1 domain-containing protein</fullName>
    </recommendedName>
</protein>
<evidence type="ECO:0000256" key="1">
    <source>
        <dbReference type="ARBA" id="ARBA00022676"/>
    </source>
</evidence>
<dbReference type="AlphaFoldDB" id="A0A7R9AC45"/>
<name>A0A7R9AC45_9CRUS</name>
<dbReference type="EMBL" id="LR903085">
    <property type="protein sequence ID" value="CAD7251463.1"/>
    <property type="molecule type" value="Genomic_DNA"/>
</dbReference>
<organism evidence="3">
    <name type="scientific">Darwinula stevensoni</name>
    <dbReference type="NCBI Taxonomy" id="69355"/>
    <lineage>
        <taxon>Eukaryota</taxon>
        <taxon>Metazoa</taxon>
        <taxon>Ecdysozoa</taxon>
        <taxon>Arthropoda</taxon>
        <taxon>Crustacea</taxon>
        <taxon>Oligostraca</taxon>
        <taxon>Ostracoda</taxon>
        <taxon>Podocopa</taxon>
        <taxon>Podocopida</taxon>
        <taxon>Darwinulocopina</taxon>
        <taxon>Darwinuloidea</taxon>
        <taxon>Darwinulidae</taxon>
        <taxon>Darwinula</taxon>
    </lineage>
</organism>
<sequence>MHDAIKETLVDQESLALFFHNGDAASPNPQAMTPFNNYELFRVTKTIFGDQSAFFEDIFFVFLDPGDVVDSSYFEKAIWIFQLRPNVEFVTGYYSEEVLNDQHAYYSNSNSSLTRKFLKHYETDVGKTKADPVLQYDAVSYAGVVKGVVLAKLQQNGDISDQPLDPQRACREPLSSSCANCVVTEAKRKFLSSAFPYLAEHGLLAEEPFPSYTFNMLRVPLPDETLMENPYYNEIIRPQTNPSSITGADGTLLFFLPWLITGGADRFALEIIKIMRVYNWHVTVVLTIDSEPLGGNVWLDEALQHTEDIWVFPQHFEKIVLGKIVCYIVESRRVDAMLMSNNALPYIFLPYLNYFCPVRHVMDLNHNWIDIWLDGGFTTFAVGMQKHLDTMLVTSKQLREKMISEGASPEKLEILYVPTNTTFFVKMSLSDAADVLSPILSLTLGGTKEKLIEHKAKKNPVVLFVARLSVEKQPQVFIKAIAKVKQSIPDFIAFLVGGGSLAGDLSTLIQTLSLQETAFLVGSQPPTVVRSFYSVADLMVLTSSSEGTGIVLLEALSLGIPILAPAMGAIPEIICKGCGEIVDVTGLTEDQQVDHYAAAAFRILRDSNITSSEKILATTEGVEMRKL</sequence>
<reference evidence="3" key="1">
    <citation type="submission" date="2020-11" db="EMBL/GenBank/DDBJ databases">
        <authorList>
            <person name="Tran Van P."/>
        </authorList>
    </citation>
    <scope>NUCLEOTIDE SEQUENCE</scope>
</reference>
<dbReference type="EMBL" id="CAJPEV010003568">
    <property type="protein sequence ID" value="CAG0900040.1"/>
    <property type="molecule type" value="Genomic_DNA"/>
</dbReference>
<dbReference type="SUPFAM" id="SSF53756">
    <property type="entry name" value="UDP-Glycosyltransferase/glycogen phosphorylase"/>
    <property type="match status" value="1"/>
</dbReference>
<proteinExistence type="predicted"/>
<gene>
    <name evidence="3" type="ORF">DSTB1V02_LOCUS11229</name>
</gene>